<evidence type="ECO:0000313" key="3">
    <source>
        <dbReference type="EMBL" id="URZ11168.1"/>
    </source>
</evidence>
<dbReference type="PANTHER" id="PTHR22762:SF165">
    <property type="entry name" value="PUTATIVE (AFU_ORTHOLOGUE AFUA_1G06560)-RELATED"/>
    <property type="match status" value="1"/>
</dbReference>
<dbReference type="EMBL" id="CP096983">
    <property type="protein sequence ID" value="URZ11168.1"/>
    <property type="molecule type" value="Genomic_DNA"/>
</dbReference>
<comment type="similarity">
    <text evidence="1 2">Belongs to the glycosyl hydrolase 31 family.</text>
</comment>
<sequence>MEYFITIYDSIFDVGCERSGYWNDCSYFCAAGGELDIFFLYGPTIKEVVKNYTDLTGKAKLPPRYSLGYTGSTMYYTELDKGSDKTILKFLDKCVEEEILCDGFFLSSGYTSSKDNKRYVFNWNYDRFNDPKDFVEHMKKKGAALVPNIKPGMLKSYPLYKEFDKAYAYIKDELGKESQMERYWGGHASFVDFTNPKGRDIWKKHLKASLVSLGITSI</sequence>
<dbReference type="Gene3D" id="2.60.40.1760">
    <property type="entry name" value="glycosyl hydrolase (family 31)"/>
    <property type="match status" value="1"/>
</dbReference>
<proteinExistence type="inferred from homology"/>
<keyword evidence="4" id="KW-1185">Reference proteome</keyword>
<dbReference type="InterPro" id="IPR017853">
    <property type="entry name" value="GH"/>
</dbReference>
<dbReference type="InterPro" id="IPR000322">
    <property type="entry name" value="Glyco_hydro_31_TIM"/>
</dbReference>
<evidence type="ECO:0000313" key="4">
    <source>
        <dbReference type="Proteomes" id="UP000190951"/>
    </source>
</evidence>
<dbReference type="CDD" id="cd14752">
    <property type="entry name" value="GH31_N"/>
    <property type="match status" value="1"/>
</dbReference>
<organism evidence="3 4">
    <name type="scientific">Clostridium felsineum</name>
    <dbReference type="NCBI Taxonomy" id="36839"/>
    <lineage>
        <taxon>Bacteria</taxon>
        <taxon>Bacillati</taxon>
        <taxon>Bacillota</taxon>
        <taxon>Clostridia</taxon>
        <taxon>Eubacteriales</taxon>
        <taxon>Clostridiaceae</taxon>
        <taxon>Clostridium</taxon>
    </lineage>
</organism>
<dbReference type="STRING" id="84029.CROST_46040"/>
<dbReference type="Gene3D" id="3.20.20.80">
    <property type="entry name" value="Glycosidases"/>
    <property type="match status" value="1"/>
</dbReference>
<keyword evidence="2 3" id="KW-0378">Hydrolase</keyword>
<keyword evidence="2 3" id="KW-0326">Glycosidase</keyword>
<dbReference type="Proteomes" id="UP000190951">
    <property type="component" value="Chromosome"/>
</dbReference>
<protein>
    <submittedName>
        <fullName evidence="3">Alpha-xylosidase XylQ</fullName>
        <ecNumber evidence="3">3.2.1.177</ecNumber>
    </submittedName>
</protein>
<gene>
    <name evidence="3" type="primary">xylQ</name>
    <name evidence="3" type="ORF">CROST_018850</name>
</gene>
<dbReference type="GO" id="GO:0061634">
    <property type="term" value="F:alpha-D-xyloside xylohydrolase"/>
    <property type="evidence" value="ECO:0007669"/>
    <property type="project" value="UniProtKB-EC"/>
</dbReference>
<dbReference type="KEGG" id="crw:CROST_018850"/>
<dbReference type="Pfam" id="PF01055">
    <property type="entry name" value="Glyco_hydro_31_2nd"/>
    <property type="match status" value="1"/>
</dbReference>
<dbReference type="EC" id="3.2.1.177" evidence="3"/>
<reference evidence="3 4" key="1">
    <citation type="submission" date="2022-04" db="EMBL/GenBank/DDBJ databases">
        <title>Genome sequence of C. roseum typestrain.</title>
        <authorList>
            <person name="Poehlein A."/>
            <person name="Schoch T."/>
            <person name="Duerre P."/>
            <person name="Daniel R."/>
        </authorList>
    </citation>
    <scope>NUCLEOTIDE SEQUENCE [LARGE SCALE GENOMIC DNA]</scope>
    <source>
        <strain evidence="3 4">DSM 7320</strain>
    </source>
</reference>
<dbReference type="PANTHER" id="PTHR22762">
    <property type="entry name" value="ALPHA-GLUCOSIDASE"/>
    <property type="match status" value="1"/>
</dbReference>
<dbReference type="GO" id="GO:0005975">
    <property type="term" value="P:carbohydrate metabolic process"/>
    <property type="evidence" value="ECO:0007669"/>
    <property type="project" value="InterPro"/>
</dbReference>
<name>A0A1S8LMS4_9CLOT</name>
<evidence type="ECO:0000256" key="2">
    <source>
        <dbReference type="RuleBase" id="RU361185"/>
    </source>
</evidence>
<evidence type="ECO:0000256" key="1">
    <source>
        <dbReference type="ARBA" id="ARBA00007806"/>
    </source>
</evidence>
<accession>A0A1S8LMS4</accession>
<dbReference type="SUPFAM" id="SSF51445">
    <property type="entry name" value="(Trans)glycosidases"/>
    <property type="match status" value="1"/>
</dbReference>
<dbReference type="AlphaFoldDB" id="A0A1S8LMS4"/>